<accession>A0ABP3VQD8</accession>
<evidence type="ECO:0000313" key="5">
    <source>
        <dbReference type="EMBL" id="GAA0765934.1"/>
    </source>
</evidence>
<gene>
    <name evidence="5" type="primary">otsB</name>
    <name evidence="5" type="ORF">GCM10009107_53540</name>
</gene>
<keyword evidence="4" id="KW-0479">Metal-binding</keyword>
<dbReference type="SUPFAM" id="SSF56784">
    <property type="entry name" value="HAD-like"/>
    <property type="match status" value="1"/>
</dbReference>
<evidence type="ECO:0000256" key="3">
    <source>
        <dbReference type="ARBA" id="ARBA00022801"/>
    </source>
</evidence>
<dbReference type="Proteomes" id="UP001500279">
    <property type="component" value="Unassembled WGS sequence"/>
</dbReference>
<proteinExistence type="inferred from homology"/>
<comment type="function">
    <text evidence="4">Removes the phosphate from trehalose 6-phosphate to produce free trehalose.</text>
</comment>
<comment type="pathway">
    <text evidence="1 4">Glycan biosynthesis; trehalose biosynthesis.</text>
</comment>
<dbReference type="InterPro" id="IPR023214">
    <property type="entry name" value="HAD_sf"/>
</dbReference>
<dbReference type="InterPro" id="IPR044651">
    <property type="entry name" value="OTSB-like"/>
</dbReference>
<dbReference type="EC" id="3.1.3.12" evidence="4"/>
<comment type="similarity">
    <text evidence="2 4">Belongs to the trehalose phosphatase family.</text>
</comment>
<dbReference type="NCBIfam" id="TIGR00685">
    <property type="entry name" value="T6PP"/>
    <property type="match status" value="1"/>
</dbReference>
<dbReference type="RefSeq" id="WP_141288527.1">
    <property type="nucleotide sequence ID" value="NZ_BAAAEW010000042.1"/>
</dbReference>
<comment type="cofactor">
    <cofactor evidence="4">
        <name>Mg(2+)</name>
        <dbReference type="ChEBI" id="CHEBI:18420"/>
    </cofactor>
</comment>
<comment type="catalytic activity">
    <reaction evidence="4">
        <text>alpha,alpha-trehalose 6-phosphate + H2O = alpha,alpha-trehalose + phosphate</text>
        <dbReference type="Rhea" id="RHEA:23420"/>
        <dbReference type="ChEBI" id="CHEBI:15377"/>
        <dbReference type="ChEBI" id="CHEBI:16551"/>
        <dbReference type="ChEBI" id="CHEBI:43474"/>
        <dbReference type="ChEBI" id="CHEBI:58429"/>
        <dbReference type="EC" id="3.1.3.12"/>
    </reaction>
</comment>
<name>A0ABP3VQD8_9BURK</name>
<dbReference type="PANTHER" id="PTHR43768">
    <property type="entry name" value="TREHALOSE 6-PHOSPHATE PHOSPHATASE"/>
    <property type="match status" value="1"/>
</dbReference>
<comment type="caution">
    <text evidence="5">The sequence shown here is derived from an EMBL/GenBank/DDBJ whole genome shotgun (WGS) entry which is preliminary data.</text>
</comment>
<dbReference type="EMBL" id="BAAAEW010000042">
    <property type="protein sequence ID" value="GAA0765934.1"/>
    <property type="molecule type" value="Genomic_DNA"/>
</dbReference>
<dbReference type="Pfam" id="PF02358">
    <property type="entry name" value="Trehalose_PPase"/>
    <property type="match status" value="1"/>
</dbReference>
<dbReference type="InterPro" id="IPR003337">
    <property type="entry name" value="Trehalose_PPase"/>
</dbReference>
<sequence>MKAPDLPGSECALFFDFDGTLVDLAPTPDTIAVLPRTAELLFQLKLALNGALAIVSGRPVSEIDHYLHSLKLTVAGVHGTELRVADGPMRRMPVASLDAAAVVIARLCEQHPALLMERKPGAIALHYRQAPALEDMCLAVMEEALLHAEGMALLRGKFVVEMKPSRATKAAAVHALMDCKPFRLRRPWFFGDDVTDESAFELVQSMGGVAIKIGEGETLASHRLANPAELHDWLAAAAAQLGAQQPERFSR</sequence>
<evidence type="ECO:0000313" key="6">
    <source>
        <dbReference type="Proteomes" id="UP001500279"/>
    </source>
</evidence>
<organism evidence="5 6">
    <name type="scientific">Ideonella azotifigens</name>
    <dbReference type="NCBI Taxonomy" id="513160"/>
    <lineage>
        <taxon>Bacteria</taxon>
        <taxon>Pseudomonadati</taxon>
        <taxon>Pseudomonadota</taxon>
        <taxon>Betaproteobacteria</taxon>
        <taxon>Burkholderiales</taxon>
        <taxon>Sphaerotilaceae</taxon>
        <taxon>Ideonella</taxon>
    </lineage>
</organism>
<evidence type="ECO:0000256" key="2">
    <source>
        <dbReference type="ARBA" id="ARBA00008770"/>
    </source>
</evidence>
<dbReference type="InterPro" id="IPR006379">
    <property type="entry name" value="HAD-SF_hydro_IIB"/>
</dbReference>
<evidence type="ECO:0000256" key="1">
    <source>
        <dbReference type="ARBA" id="ARBA00005199"/>
    </source>
</evidence>
<keyword evidence="3 4" id="KW-0378">Hydrolase</keyword>
<dbReference type="Gene3D" id="3.40.50.1000">
    <property type="entry name" value="HAD superfamily/HAD-like"/>
    <property type="match status" value="1"/>
</dbReference>
<keyword evidence="4" id="KW-0460">Magnesium</keyword>
<dbReference type="PANTHER" id="PTHR43768:SF3">
    <property type="entry name" value="TREHALOSE 6-PHOSPHATE PHOSPHATASE"/>
    <property type="match status" value="1"/>
</dbReference>
<dbReference type="InterPro" id="IPR036412">
    <property type="entry name" value="HAD-like_sf"/>
</dbReference>
<dbReference type="Gene3D" id="3.30.70.1020">
    <property type="entry name" value="Trehalose-6-phosphate phosphatase related protein, domain 2"/>
    <property type="match status" value="1"/>
</dbReference>
<reference evidence="6" key="1">
    <citation type="journal article" date="2019" name="Int. J. Syst. Evol. Microbiol.">
        <title>The Global Catalogue of Microorganisms (GCM) 10K type strain sequencing project: providing services to taxonomists for standard genome sequencing and annotation.</title>
        <authorList>
            <consortium name="The Broad Institute Genomics Platform"/>
            <consortium name="The Broad Institute Genome Sequencing Center for Infectious Disease"/>
            <person name="Wu L."/>
            <person name="Ma J."/>
        </authorList>
    </citation>
    <scope>NUCLEOTIDE SEQUENCE [LARGE SCALE GENOMIC DNA]</scope>
    <source>
        <strain evidence="6">JCM 15503</strain>
    </source>
</reference>
<dbReference type="NCBIfam" id="TIGR01484">
    <property type="entry name" value="HAD-SF-IIB"/>
    <property type="match status" value="1"/>
</dbReference>
<protein>
    <recommendedName>
        <fullName evidence="4">Trehalose 6-phosphate phosphatase</fullName>
        <ecNumber evidence="4">3.1.3.12</ecNumber>
    </recommendedName>
</protein>
<evidence type="ECO:0000256" key="4">
    <source>
        <dbReference type="RuleBase" id="RU361117"/>
    </source>
</evidence>
<keyword evidence="6" id="KW-1185">Reference proteome</keyword>